<dbReference type="SMART" id="SM00198">
    <property type="entry name" value="SCP"/>
    <property type="match status" value="1"/>
</dbReference>
<accession>A0A8J5QHJ9</accession>
<dbReference type="GeneID" id="73471097"/>
<dbReference type="Pfam" id="PF00188">
    <property type="entry name" value="CAP"/>
    <property type="match status" value="1"/>
</dbReference>
<feature type="compositionally biased region" description="Acidic residues" evidence="1">
    <location>
        <begin position="192"/>
        <end position="208"/>
    </location>
</feature>
<evidence type="ECO:0000259" key="3">
    <source>
        <dbReference type="SMART" id="SM00198"/>
    </source>
</evidence>
<dbReference type="InterPro" id="IPR014044">
    <property type="entry name" value="CAP_dom"/>
</dbReference>
<dbReference type="Proteomes" id="UP000694255">
    <property type="component" value="Unassembled WGS sequence"/>
</dbReference>
<dbReference type="RefSeq" id="XP_049262402.1">
    <property type="nucleotide sequence ID" value="XM_049408242.1"/>
</dbReference>
<keyword evidence="5" id="KW-1185">Reference proteome</keyword>
<evidence type="ECO:0000313" key="5">
    <source>
        <dbReference type="Proteomes" id="UP000694255"/>
    </source>
</evidence>
<feature type="chain" id="PRO_5035313640" evidence="2">
    <location>
        <begin position="20"/>
        <end position="390"/>
    </location>
</feature>
<keyword evidence="2" id="KW-0732">Signal</keyword>
<comment type="caution">
    <text evidence="4">The sequence shown here is derived from an EMBL/GenBank/DDBJ whole genome shotgun (WGS) entry which is preliminary data.</text>
</comment>
<feature type="region of interest" description="Disordered" evidence="1">
    <location>
        <begin position="151"/>
        <end position="217"/>
    </location>
</feature>
<organism evidence="4 5">
    <name type="scientific">[Candida] subhashii</name>
    <dbReference type="NCBI Taxonomy" id="561895"/>
    <lineage>
        <taxon>Eukaryota</taxon>
        <taxon>Fungi</taxon>
        <taxon>Dikarya</taxon>
        <taxon>Ascomycota</taxon>
        <taxon>Saccharomycotina</taxon>
        <taxon>Pichiomycetes</taxon>
        <taxon>Debaryomycetaceae</taxon>
        <taxon>Spathaspora</taxon>
    </lineage>
</organism>
<dbReference type="OrthoDB" id="337038at2759"/>
<feature type="region of interest" description="Disordered" evidence="1">
    <location>
        <begin position="75"/>
        <end position="95"/>
    </location>
</feature>
<dbReference type="EMBL" id="JAGSYN010000183">
    <property type="protein sequence ID" value="KAG7662169.1"/>
    <property type="molecule type" value="Genomic_DNA"/>
</dbReference>
<evidence type="ECO:0000256" key="1">
    <source>
        <dbReference type="SAM" id="MobiDB-lite"/>
    </source>
</evidence>
<proteinExistence type="predicted"/>
<gene>
    <name evidence="4" type="ORF">J8A68_004297</name>
</gene>
<feature type="signal peptide" evidence="2">
    <location>
        <begin position="1"/>
        <end position="19"/>
    </location>
</feature>
<name>A0A8J5QHJ9_9ASCO</name>
<evidence type="ECO:0000313" key="4">
    <source>
        <dbReference type="EMBL" id="KAG7662169.1"/>
    </source>
</evidence>
<dbReference type="AlphaFoldDB" id="A0A8J5QHJ9"/>
<sequence length="390" mass="42377">MKFAHSLASFAAIIATAKAVTLTIEVTLPTQTTWVVVTRTVSSYFIQTTALTSPPATLVEAAILYVPPASIEEAPSPSSLVQVPSPSSSTSAADSTFSSSVSLSEATSTTSSSSSSVSSTVSSISLAIVDGSQSSMIVDEAPAIPVVIDVDPEVTDPNPQQELPQPVPDADDDSEAADPNSQEEFPEPGSDTNDETPDPVTNTDEEEPAGSVDDTIPTEDIDWSYRMVEAHNFYRAQHGVGNLIWSNELQQFSKEYARTYDCSGVLVHSDSPYGENLAAGYLDVNGVDAWYLEEIELYDFTDPGWSDRVGHLTQLLWKDTTKVGCYRKPCDGFAYTQYTICEYWIQGNIVTTADLRGVENFRVQVPPLLQEPYLPRPGSTVEPWYNRNDS</sequence>
<protein>
    <submittedName>
        <fullName evidence="4">PRY1</fullName>
    </submittedName>
</protein>
<evidence type="ECO:0000256" key="2">
    <source>
        <dbReference type="SAM" id="SignalP"/>
    </source>
</evidence>
<reference evidence="4 5" key="1">
    <citation type="journal article" date="2021" name="DNA Res.">
        <title>Genome analysis of Candida subhashii reveals its hybrid nature and dual mitochondrial genome conformations.</title>
        <authorList>
            <person name="Mixao V."/>
            <person name="Hegedusova E."/>
            <person name="Saus E."/>
            <person name="Pryszcz L.P."/>
            <person name="Cillingova A."/>
            <person name="Nosek J."/>
            <person name="Gabaldon T."/>
        </authorList>
    </citation>
    <scope>NUCLEOTIDE SEQUENCE [LARGE SCALE GENOMIC DNA]</scope>
    <source>
        <strain evidence="4 5">CBS 10753</strain>
    </source>
</reference>
<dbReference type="InterPro" id="IPR001283">
    <property type="entry name" value="CRISP-related"/>
</dbReference>
<feature type="domain" description="SCP" evidence="3">
    <location>
        <begin position="224"/>
        <end position="351"/>
    </location>
</feature>
<dbReference type="PANTHER" id="PTHR10334">
    <property type="entry name" value="CYSTEINE-RICH SECRETORY PROTEIN-RELATED"/>
    <property type="match status" value="1"/>
</dbReference>